<dbReference type="InterPro" id="IPR005119">
    <property type="entry name" value="LysR_subst-bd"/>
</dbReference>
<evidence type="ECO:0000313" key="7">
    <source>
        <dbReference type="Proteomes" id="UP001082899"/>
    </source>
</evidence>
<dbReference type="SUPFAM" id="SSF53850">
    <property type="entry name" value="Periplasmic binding protein-like II"/>
    <property type="match status" value="1"/>
</dbReference>
<evidence type="ECO:0000259" key="5">
    <source>
        <dbReference type="PROSITE" id="PS50931"/>
    </source>
</evidence>
<dbReference type="Gene3D" id="1.10.10.10">
    <property type="entry name" value="Winged helix-like DNA-binding domain superfamily/Winged helix DNA-binding domain"/>
    <property type="match status" value="1"/>
</dbReference>
<protein>
    <submittedName>
        <fullName evidence="6">LysR family transcriptional regulator</fullName>
    </submittedName>
</protein>
<dbReference type="Gene3D" id="3.40.190.290">
    <property type="match status" value="1"/>
</dbReference>
<proteinExistence type="inferred from homology"/>
<feature type="domain" description="HTH lysR-type" evidence="5">
    <location>
        <begin position="6"/>
        <end position="63"/>
    </location>
</feature>
<organism evidence="6 7">
    <name type="scientific">Robbsia betulipollinis</name>
    <dbReference type="NCBI Taxonomy" id="2981849"/>
    <lineage>
        <taxon>Bacteria</taxon>
        <taxon>Pseudomonadati</taxon>
        <taxon>Pseudomonadota</taxon>
        <taxon>Betaproteobacteria</taxon>
        <taxon>Burkholderiales</taxon>
        <taxon>Burkholderiaceae</taxon>
        <taxon>Robbsia</taxon>
    </lineage>
</organism>
<evidence type="ECO:0000256" key="2">
    <source>
        <dbReference type="ARBA" id="ARBA00023015"/>
    </source>
</evidence>
<comment type="similarity">
    <text evidence="1">Belongs to the LysR transcriptional regulatory family.</text>
</comment>
<evidence type="ECO:0000313" key="6">
    <source>
        <dbReference type="EMBL" id="MCY0389359.1"/>
    </source>
</evidence>
<dbReference type="Pfam" id="PF03466">
    <property type="entry name" value="LysR_substrate"/>
    <property type="match status" value="1"/>
</dbReference>
<keyword evidence="3" id="KW-0238">DNA-binding</keyword>
<accession>A0ABT3ZS33</accession>
<keyword evidence="2" id="KW-0805">Transcription regulation</keyword>
<reference evidence="6" key="1">
    <citation type="submission" date="2022-11" db="EMBL/GenBank/DDBJ databases">
        <title>Robbsia betulipollinis sp. nov., isolated from pollen of birch (Betula pendula).</title>
        <authorList>
            <person name="Shi H."/>
            <person name="Ambika Manirajan B."/>
            <person name="Ratering S."/>
            <person name="Geissler-Plaum R."/>
            <person name="Schnell S."/>
        </authorList>
    </citation>
    <scope>NUCLEOTIDE SEQUENCE</scope>
    <source>
        <strain evidence="6">Bb-Pol-6</strain>
    </source>
</reference>
<dbReference type="EMBL" id="JAPMXC010000010">
    <property type="protein sequence ID" value="MCY0389359.1"/>
    <property type="molecule type" value="Genomic_DNA"/>
</dbReference>
<sequence>MSAVLPATDDLRTFVFVARLASFTRAALQLQVPRSTVSTTIKRLETQLGARLLQRTTRSVVLTPEGQALLGRSQRLLDEFEELAFLFRGGDGHLRGRLRVDLPLGMSAGIVMAALPEFMDRHPALQVDVFSTDRRVDVIAEGFDCVVRAGSVADETLACRRLGELPLRNVVSRRYIEMHGEAESVPDLARHCLVRYQPNPSDLPVGFEYWDGRATVSVPMAHRVTVDNSAAYGAACRAGFGIAQLPQTSVAQDVRSGLLVEVMKRYLPAPMPLNLLYPHRSNIPARVRVFGDWLLDILGKSMSVA</sequence>
<evidence type="ECO:0000256" key="3">
    <source>
        <dbReference type="ARBA" id="ARBA00023125"/>
    </source>
</evidence>
<dbReference type="PANTHER" id="PTHR30537">
    <property type="entry name" value="HTH-TYPE TRANSCRIPTIONAL REGULATOR"/>
    <property type="match status" value="1"/>
</dbReference>
<gene>
    <name evidence="6" type="ORF">OVY01_19630</name>
</gene>
<evidence type="ECO:0000256" key="4">
    <source>
        <dbReference type="ARBA" id="ARBA00023163"/>
    </source>
</evidence>
<comment type="caution">
    <text evidence="6">The sequence shown here is derived from an EMBL/GenBank/DDBJ whole genome shotgun (WGS) entry which is preliminary data.</text>
</comment>
<keyword evidence="4" id="KW-0804">Transcription</keyword>
<dbReference type="InterPro" id="IPR000847">
    <property type="entry name" value="LysR_HTH_N"/>
</dbReference>
<name>A0ABT3ZS33_9BURK</name>
<evidence type="ECO:0000256" key="1">
    <source>
        <dbReference type="ARBA" id="ARBA00009437"/>
    </source>
</evidence>
<keyword evidence="7" id="KW-1185">Reference proteome</keyword>
<dbReference type="PROSITE" id="PS50931">
    <property type="entry name" value="HTH_LYSR"/>
    <property type="match status" value="1"/>
</dbReference>
<dbReference type="InterPro" id="IPR036390">
    <property type="entry name" value="WH_DNA-bd_sf"/>
</dbReference>
<dbReference type="SUPFAM" id="SSF46785">
    <property type="entry name" value="Winged helix' DNA-binding domain"/>
    <property type="match status" value="1"/>
</dbReference>
<dbReference type="RefSeq" id="WP_267849265.1">
    <property type="nucleotide sequence ID" value="NZ_JAPMXC010000010.1"/>
</dbReference>
<dbReference type="InterPro" id="IPR058163">
    <property type="entry name" value="LysR-type_TF_proteobact-type"/>
</dbReference>
<dbReference type="InterPro" id="IPR036388">
    <property type="entry name" value="WH-like_DNA-bd_sf"/>
</dbReference>
<dbReference type="PANTHER" id="PTHR30537:SF72">
    <property type="entry name" value="LYSR FAMILY TRANSCRIPTIONAL REGULATOR"/>
    <property type="match status" value="1"/>
</dbReference>
<dbReference type="Pfam" id="PF00126">
    <property type="entry name" value="HTH_1"/>
    <property type="match status" value="1"/>
</dbReference>
<dbReference type="Proteomes" id="UP001082899">
    <property type="component" value="Unassembled WGS sequence"/>
</dbReference>